<dbReference type="FunFam" id="1.25.40.10:FF:000366">
    <property type="entry name" value="Pentatricopeptide (PPR) repeat-containing protein"/>
    <property type="match status" value="1"/>
</dbReference>
<gene>
    <name evidence="8" type="ORF">H5410_055252</name>
</gene>
<evidence type="ECO:0000256" key="1">
    <source>
        <dbReference type="ARBA" id="ARBA00004173"/>
    </source>
</evidence>
<dbReference type="InterPro" id="IPR002885">
    <property type="entry name" value="PPR_rpt"/>
</dbReference>
<name>A0A9J5WJS6_SOLCO</name>
<dbReference type="FunFam" id="1.25.40.10:FF:000196">
    <property type="entry name" value="Pentatricopeptide repeat-containing protein At4g14850"/>
    <property type="match status" value="1"/>
</dbReference>
<feature type="domain" description="DYW" evidence="7">
    <location>
        <begin position="565"/>
        <end position="642"/>
    </location>
</feature>
<feature type="repeat" description="PPR" evidence="6">
    <location>
        <begin position="947"/>
        <end position="981"/>
    </location>
</feature>
<dbReference type="FunFam" id="1.25.40.10:FF:000711">
    <property type="entry name" value="Tetratricopeptide repeat (TPR)-like superfamily protein"/>
    <property type="match status" value="1"/>
</dbReference>
<dbReference type="GO" id="GO:0003723">
    <property type="term" value="F:RNA binding"/>
    <property type="evidence" value="ECO:0007669"/>
    <property type="project" value="InterPro"/>
</dbReference>
<evidence type="ECO:0000313" key="8">
    <source>
        <dbReference type="EMBL" id="KAG5575118.1"/>
    </source>
</evidence>
<accession>A0A9J5WJS6</accession>
<dbReference type="GO" id="GO:0009451">
    <property type="term" value="P:RNA modification"/>
    <property type="evidence" value="ECO:0007669"/>
    <property type="project" value="InterPro"/>
</dbReference>
<comment type="similarity">
    <text evidence="2">Belongs to the PPR family. PCMP-H subfamily.</text>
</comment>
<dbReference type="Gene3D" id="1.25.40.10">
    <property type="entry name" value="Tetratricopeptide repeat domain"/>
    <property type="match status" value="8"/>
</dbReference>
<feature type="repeat" description="PPR" evidence="6">
    <location>
        <begin position="250"/>
        <end position="284"/>
    </location>
</feature>
<feature type="repeat" description="PPR" evidence="6">
    <location>
        <begin position="149"/>
        <end position="183"/>
    </location>
</feature>
<dbReference type="Pfam" id="PF14432">
    <property type="entry name" value="DYW_deaminase"/>
    <property type="match status" value="2"/>
</dbReference>
<feature type="domain" description="DYW" evidence="7">
    <location>
        <begin position="1400"/>
        <end position="1491"/>
    </location>
</feature>
<feature type="repeat" description="PPR" evidence="6">
    <location>
        <begin position="386"/>
        <end position="420"/>
    </location>
</feature>
<feature type="repeat" description="PPR" evidence="6">
    <location>
        <begin position="1083"/>
        <end position="1117"/>
    </location>
</feature>
<feature type="repeat" description="PPR" evidence="6">
    <location>
        <begin position="1048"/>
        <end position="1078"/>
    </location>
</feature>
<dbReference type="FunFam" id="1.25.40.10:FF:000393">
    <property type="entry name" value="Pentatricopeptide repeat-containing protein At1g20230"/>
    <property type="match status" value="1"/>
</dbReference>
<evidence type="ECO:0000313" key="9">
    <source>
        <dbReference type="Proteomes" id="UP000824120"/>
    </source>
</evidence>
<keyword evidence="9" id="KW-1185">Reference proteome</keyword>
<evidence type="ECO:0000256" key="5">
    <source>
        <dbReference type="ARBA" id="ARBA00023128"/>
    </source>
</evidence>
<keyword evidence="5" id="KW-0496">Mitochondrion</keyword>
<keyword evidence="3" id="KW-0677">Repeat</keyword>
<dbReference type="Pfam" id="PF13041">
    <property type="entry name" value="PPR_2"/>
    <property type="match status" value="5"/>
</dbReference>
<dbReference type="NCBIfam" id="TIGR00756">
    <property type="entry name" value="PPR"/>
    <property type="match status" value="8"/>
</dbReference>
<dbReference type="PANTHER" id="PTHR47926">
    <property type="entry name" value="PENTATRICOPEPTIDE REPEAT-CONTAINING PROTEIN"/>
    <property type="match status" value="1"/>
</dbReference>
<sequence>MTKAKQVKNCATNPSIFNSIISIARQFFSTTCAVAGLESEPEGVRKLFGSSTGVLQDKDLLKKAPNGELLVLYLIDNGAMDADASLYNQVMKKCTEWKRLKEGRAVHEHFLRSRFSHYTVPNNTLINMYAKCESMGDARKVFDEMPERDMVSWTALITGYSQNEDAKEGLVLFTEMLRFGFMPNQFTFGSVLKAAGALESGGTGRQLHGGCVKCGYEENVYVGSALVDMYTRCGLMDEGKIVFDKLSCKNEVSWNGLIAGHARKGEGEIALKLFCEMKRGGFQPTHFTFSSVYAACANIGALEPGKWVHVHMIKSGLELIAFIGNTLLDMYAKSGSIDDARKVFDRLLKKDVVSWNSMLTAYAQHGLGKETVECFEEMCRIGPEPNEVTFLCALTACSHAGLLDNGMHYFELMKKFKIEPNISHYVTIVDLLGRSGQLDRAEKFINEMTIEPTAAVWKALLGACRMHKNLELGAYAAERVFELDPHDSGPHILLSNIYASAGRRSDAARVRKMMNQSGVKKEPACSWVEIENAVHMFVANDDAHPQREEIRNMWENITDKIKEIGYVPDTSHVLWFMDQQEREERLQYHSERLALAFALLNSPPGSPIRIKKNIRVCGDCHTAFKFVSKVVDREIILRDTNRESRPSCRFSREASRYELKGPLCRKTVVKALRMVQEYGSTKKLWQRPKDSGNNSIAHGEADENQIEGYGEEDKIFHQIVSKKLLTEVLAVRKQEIQAQTLRVFDCLTPNTILSLISRSSSLSQTQQVHAHILKTGHSNDTHFTNKLLSLYANFNCFANAESLLHSLPNPNIFSFKSLIHASSKSNLFSYTLVLFSRLLSAYILPDVHVLPSAIKACAGLSASEVGKQVHGYGLTTGLALDSFVKASLVHMYVKCDQLKCARKVFDKMLEPDVVSWSALTGGYAKKGDVVNAKMVFDEGGKLGIEPNLVSWNGMIAGFNQSGCYLEAVLMFQRMNSDGFRSDGTSISSALPAVSDLEDLKMGVQVHSHVIKMGFESDNCIISALIDMYGKCRCTSEMSRVFEGAEEIDLGGFNALVAGLSRNGLVDEAFKVFKKFKLKVKELNVVSWTSMISSCSQHGKDLETLEIFREMQLARVRPNSVTISCLLPACGNIAALVHGKATHCFSLRNWFSDDVYVSSALIDMYANCGRIQLARIIFDRMPVRNLVCWNAMTSGYAMHGKAKEAIEIFDLMQRSGQKPDVISFTSVLSACSQAGLTEQGQHYFDSMSRIHGLEARVEHYACMVSLLGRTGKLKEAYDMISTMPIEPDACVWGALLSSCRTHHNMSLGEIAANKLFELEPKNPGNYILLSNIYASNNRWNEVDKVRDMMKHVGLSKNPGCSWIEIKNKVHMLLAGDDLHPQMPQIMDKLRRLSMDMKNSGVSHDTEFVLQDVEEQDKELILCGHSEKLAVVLGILNTNPGTPLRVIKNLRICGDCHTFIKFISNFEGREIYVRDANRYHHFNEGVCSCGDYW</sequence>
<feature type="repeat" description="PPR" evidence="6">
    <location>
        <begin position="351"/>
        <end position="385"/>
    </location>
</feature>
<dbReference type="PANTHER" id="PTHR47926:SF386">
    <property type="entry name" value="PENTATRICOPEPTIDE REPEAT-CONTAINING PROTEIN"/>
    <property type="match status" value="1"/>
</dbReference>
<dbReference type="Pfam" id="PF20431">
    <property type="entry name" value="E_motif"/>
    <property type="match status" value="2"/>
</dbReference>
<comment type="caution">
    <text evidence="8">The sequence shown here is derived from an EMBL/GenBank/DDBJ whole genome shotgun (WGS) entry which is preliminary data.</text>
</comment>
<dbReference type="InterPro" id="IPR032867">
    <property type="entry name" value="DYW_dom"/>
</dbReference>
<dbReference type="InterPro" id="IPR046848">
    <property type="entry name" value="E_motif"/>
</dbReference>
<dbReference type="FunFam" id="1.25.40.10:FF:000031">
    <property type="entry name" value="Pentatricopeptide repeat-containing protein mitochondrial"/>
    <property type="match status" value="1"/>
</dbReference>
<dbReference type="Pfam" id="PF01535">
    <property type="entry name" value="PPR"/>
    <property type="match status" value="5"/>
</dbReference>
<dbReference type="Proteomes" id="UP000824120">
    <property type="component" value="Chromosome 11"/>
</dbReference>
<protein>
    <recommendedName>
        <fullName evidence="7">DYW domain-containing protein</fullName>
    </recommendedName>
</protein>
<dbReference type="SUPFAM" id="SSF48452">
    <property type="entry name" value="TPR-like"/>
    <property type="match status" value="1"/>
</dbReference>
<dbReference type="EMBL" id="JACXVP010000011">
    <property type="protein sequence ID" value="KAG5575118.1"/>
    <property type="molecule type" value="Genomic_DNA"/>
</dbReference>
<evidence type="ECO:0000256" key="4">
    <source>
        <dbReference type="ARBA" id="ARBA00022946"/>
    </source>
</evidence>
<keyword evidence="4" id="KW-0809">Transit peptide</keyword>
<proteinExistence type="inferred from homology"/>
<evidence type="ECO:0000256" key="3">
    <source>
        <dbReference type="ARBA" id="ARBA00022737"/>
    </source>
</evidence>
<organism evidence="8 9">
    <name type="scientific">Solanum commersonii</name>
    <name type="common">Commerson's wild potato</name>
    <name type="synonym">Commerson's nightshade</name>
    <dbReference type="NCBI Taxonomy" id="4109"/>
    <lineage>
        <taxon>Eukaryota</taxon>
        <taxon>Viridiplantae</taxon>
        <taxon>Streptophyta</taxon>
        <taxon>Embryophyta</taxon>
        <taxon>Tracheophyta</taxon>
        <taxon>Spermatophyta</taxon>
        <taxon>Magnoliopsida</taxon>
        <taxon>eudicotyledons</taxon>
        <taxon>Gunneridae</taxon>
        <taxon>Pentapetalae</taxon>
        <taxon>asterids</taxon>
        <taxon>lamiids</taxon>
        <taxon>Solanales</taxon>
        <taxon>Solanaceae</taxon>
        <taxon>Solanoideae</taxon>
        <taxon>Solaneae</taxon>
        <taxon>Solanum</taxon>
    </lineage>
</organism>
<dbReference type="GO" id="GO:0005739">
    <property type="term" value="C:mitochondrion"/>
    <property type="evidence" value="ECO:0007669"/>
    <property type="project" value="UniProtKB-SubCell"/>
</dbReference>
<evidence type="ECO:0000256" key="2">
    <source>
        <dbReference type="ARBA" id="ARBA00006643"/>
    </source>
</evidence>
<dbReference type="InterPro" id="IPR011990">
    <property type="entry name" value="TPR-like_helical_dom_sf"/>
</dbReference>
<reference evidence="8 9" key="1">
    <citation type="submission" date="2020-09" db="EMBL/GenBank/DDBJ databases">
        <title>De no assembly of potato wild relative species, Solanum commersonii.</title>
        <authorList>
            <person name="Cho K."/>
        </authorList>
    </citation>
    <scope>NUCLEOTIDE SEQUENCE [LARGE SCALE GENOMIC DNA]</scope>
    <source>
        <strain evidence="8">LZ3.2</strain>
        <tissue evidence="8">Leaf</tissue>
    </source>
</reference>
<dbReference type="GO" id="GO:0008270">
    <property type="term" value="F:zinc ion binding"/>
    <property type="evidence" value="ECO:0007669"/>
    <property type="project" value="InterPro"/>
</dbReference>
<comment type="subcellular location">
    <subcellularLocation>
        <location evidence="1">Mitochondrion</location>
    </subcellularLocation>
</comment>
<dbReference type="FunFam" id="1.25.40.10:FF:000598">
    <property type="entry name" value="pentatricopeptide repeat-containing protein At1g20230 isoform X2"/>
    <property type="match status" value="1"/>
</dbReference>
<feature type="repeat" description="PPR" evidence="6">
    <location>
        <begin position="1184"/>
        <end position="1218"/>
    </location>
</feature>
<dbReference type="PROSITE" id="PS51375">
    <property type="entry name" value="PPR"/>
    <property type="match status" value="9"/>
</dbReference>
<evidence type="ECO:0000256" key="6">
    <source>
        <dbReference type="PROSITE-ProRule" id="PRU00708"/>
    </source>
</evidence>
<dbReference type="InterPro" id="IPR046960">
    <property type="entry name" value="PPR_At4g14850-like_plant"/>
</dbReference>
<feature type="repeat" description="PPR" evidence="6">
    <location>
        <begin position="912"/>
        <end position="946"/>
    </location>
</feature>
<evidence type="ECO:0000259" key="7">
    <source>
        <dbReference type="Pfam" id="PF14432"/>
    </source>
</evidence>
<dbReference type="OrthoDB" id="428658at2759"/>
<dbReference type="FunFam" id="1.25.40.10:FF:000501">
    <property type="entry name" value="Putative pentatricopeptide repeat-containing protein mitochondrial"/>
    <property type="match status" value="1"/>
</dbReference>